<evidence type="ECO:0000313" key="6">
    <source>
        <dbReference type="EMBL" id="CAB4596499.1"/>
    </source>
</evidence>
<dbReference type="PROSITE" id="PS51880">
    <property type="entry name" value="TGS"/>
    <property type="match status" value="1"/>
</dbReference>
<dbReference type="Gene3D" id="1.10.3210.10">
    <property type="entry name" value="Hypothetical protein af1432"/>
    <property type="match status" value="1"/>
</dbReference>
<dbReference type="InterPro" id="IPR007685">
    <property type="entry name" value="RelA_SpoT"/>
</dbReference>
<dbReference type="Gene3D" id="3.30.70.260">
    <property type="match status" value="1"/>
</dbReference>
<dbReference type="SMART" id="SM00471">
    <property type="entry name" value="HDc"/>
    <property type="match status" value="1"/>
</dbReference>
<dbReference type="SUPFAM" id="SSF109604">
    <property type="entry name" value="HD-domain/PDEase-like"/>
    <property type="match status" value="1"/>
</dbReference>
<dbReference type="InterPro" id="IPR012675">
    <property type="entry name" value="Beta-grasp_dom_sf"/>
</dbReference>
<evidence type="ECO:0000256" key="1">
    <source>
        <dbReference type="ARBA" id="ARBA00007476"/>
    </source>
</evidence>
<dbReference type="InterPro" id="IPR043519">
    <property type="entry name" value="NT_sf"/>
</dbReference>
<gene>
    <name evidence="6" type="ORF">UFOPK1835_00092</name>
</gene>
<name>A0A6J6G9P1_9ZZZZ</name>
<dbReference type="CDD" id="cd01668">
    <property type="entry name" value="TGS_RSH"/>
    <property type="match status" value="1"/>
</dbReference>
<reference evidence="6" key="1">
    <citation type="submission" date="2020-05" db="EMBL/GenBank/DDBJ databases">
        <authorList>
            <person name="Chiriac C."/>
            <person name="Salcher M."/>
            <person name="Ghai R."/>
            <person name="Kavagutti S V."/>
        </authorList>
    </citation>
    <scope>NUCLEOTIDE SEQUENCE</scope>
</reference>
<dbReference type="InterPro" id="IPR045865">
    <property type="entry name" value="ACT-like_dom_sf"/>
</dbReference>
<feature type="domain" description="ACT" evidence="3">
    <location>
        <begin position="663"/>
        <end position="737"/>
    </location>
</feature>
<proteinExistence type="inferred from homology"/>
<dbReference type="SMART" id="SM00954">
    <property type="entry name" value="RelA_SpoT"/>
    <property type="match status" value="1"/>
</dbReference>
<feature type="domain" description="HD" evidence="4">
    <location>
        <begin position="62"/>
        <end position="161"/>
    </location>
</feature>
<dbReference type="AlphaFoldDB" id="A0A6J6G9P1"/>
<organism evidence="6">
    <name type="scientific">freshwater metagenome</name>
    <dbReference type="NCBI Taxonomy" id="449393"/>
    <lineage>
        <taxon>unclassified sequences</taxon>
        <taxon>metagenomes</taxon>
        <taxon>ecological metagenomes</taxon>
    </lineage>
</organism>
<dbReference type="Gene3D" id="3.10.20.30">
    <property type="match status" value="1"/>
</dbReference>
<dbReference type="Gene3D" id="3.30.460.10">
    <property type="entry name" value="Beta Polymerase, domain 2"/>
    <property type="match status" value="1"/>
</dbReference>
<comment type="pathway">
    <text evidence="2">Purine metabolism.</text>
</comment>
<sequence>MATVNRVLPWRRHTAPPSVEVAPLVDAFRIHHPRAATGLITKAYEVSAAAHRGQSRKSGEPYVTHPVAVARICAELGLDDVTIAAALLHDAVEDTGTTLDEVEREFGVEVARIVDGVTKLDRIKFDSKEAQQAATVRKMLVAMAKDLRVLIIKLADRLHNMRTIAAMPAWKQERTAQETLDIYAPLAHRLGMQELKQQLEDLSFASLHPKRYAEIDHMVATRAPEREDYLEKVLEDVRGRLSELHIAADVTGRPKHLWSIYEKMVVKGRDFDEIFDLIGIRVIVDTVKDCYAALGSIHATWKPVQGRFKDYVAMPKFNLYQSLHTTVVGPQGKPLEVQIRTLEMHRRAEFGVAAHWNYKDDHGSTADLAWLNRIVDWQSETSDPTEFMANLKIDLDQDEVFVFTPKGKVITLPKGATTIDFAYAIHTEVGHACIGARVNGRLVQLDTELQSGDSVEIFTSKVGGSGPSLDWLKFVVTHRASNKIRAWQSRERREDAIENGSDDVIKALRREGLPVQKVQQSKILDEIAEELKYETLDALYAAVGSHQLSAKSVAERVRKLLEGGDPTREEQLPTTVRAPRRSARAGGTPSGVHVEGLDDVMVRLSRCCTPVPGDEIMGFVTRGRGVSVHRSDCANAVSLAVGQSDRLIDVEWDNDIAAMFIASIEVKGLDRSRLLRDVSAALADHHVNIVSCNTVTGSDRISTMRFDFELGEASHLDPLLWGIKQIDGIYDAYRVLPGKGEPVRSDLLDADV</sequence>
<dbReference type="InterPro" id="IPR003607">
    <property type="entry name" value="HD/PDEase_dom"/>
</dbReference>
<dbReference type="PROSITE" id="PS51671">
    <property type="entry name" value="ACT"/>
    <property type="match status" value="1"/>
</dbReference>
<dbReference type="CDD" id="cd05399">
    <property type="entry name" value="NT_Rel-Spo_like"/>
    <property type="match status" value="1"/>
</dbReference>
<dbReference type="Pfam" id="PF04607">
    <property type="entry name" value="RelA_SpoT"/>
    <property type="match status" value="1"/>
</dbReference>
<dbReference type="InterPro" id="IPR004811">
    <property type="entry name" value="RelA/Spo_fam"/>
</dbReference>
<accession>A0A6J6G9P1</accession>
<dbReference type="Pfam" id="PF19296">
    <property type="entry name" value="RelA_AH_RIS"/>
    <property type="match status" value="1"/>
</dbReference>
<dbReference type="InterPro" id="IPR033655">
    <property type="entry name" value="TGS_RelA/SpoT"/>
</dbReference>
<dbReference type="SUPFAM" id="SSF81271">
    <property type="entry name" value="TGS-like"/>
    <property type="match status" value="1"/>
</dbReference>
<dbReference type="SUPFAM" id="SSF81301">
    <property type="entry name" value="Nucleotidyltransferase"/>
    <property type="match status" value="1"/>
</dbReference>
<comment type="similarity">
    <text evidence="1">Belongs to the RelA/SpoT family.</text>
</comment>
<dbReference type="InterPro" id="IPR012676">
    <property type="entry name" value="TGS-like"/>
</dbReference>
<evidence type="ECO:0000259" key="4">
    <source>
        <dbReference type="PROSITE" id="PS51831"/>
    </source>
</evidence>
<dbReference type="Pfam" id="PF13291">
    <property type="entry name" value="ACT_4"/>
    <property type="match status" value="1"/>
</dbReference>
<evidence type="ECO:0000256" key="2">
    <source>
        <dbReference type="ARBA" id="ARBA00025704"/>
    </source>
</evidence>
<dbReference type="SUPFAM" id="SSF55021">
    <property type="entry name" value="ACT-like"/>
    <property type="match status" value="1"/>
</dbReference>
<feature type="domain" description="TGS" evidence="5">
    <location>
        <begin position="398"/>
        <end position="459"/>
    </location>
</feature>
<dbReference type="FunFam" id="3.10.20.30:FF:000002">
    <property type="entry name" value="GTP pyrophosphokinase (RelA/SpoT)"/>
    <property type="match status" value="1"/>
</dbReference>
<protein>
    <submittedName>
        <fullName evidence="6">Unannotated protein</fullName>
    </submittedName>
</protein>
<dbReference type="FunFam" id="1.10.3210.10:FF:000001">
    <property type="entry name" value="GTP pyrophosphokinase RelA"/>
    <property type="match status" value="1"/>
</dbReference>
<evidence type="ECO:0000259" key="5">
    <source>
        <dbReference type="PROSITE" id="PS51880"/>
    </source>
</evidence>
<dbReference type="InterPro" id="IPR006674">
    <property type="entry name" value="HD_domain"/>
</dbReference>
<dbReference type="NCBIfam" id="TIGR00691">
    <property type="entry name" value="spoT_relA"/>
    <property type="match status" value="1"/>
</dbReference>
<dbReference type="Pfam" id="PF02824">
    <property type="entry name" value="TGS"/>
    <property type="match status" value="1"/>
</dbReference>
<dbReference type="CDD" id="cd04876">
    <property type="entry name" value="ACT_RelA-SpoT"/>
    <property type="match status" value="1"/>
</dbReference>
<dbReference type="InterPro" id="IPR004095">
    <property type="entry name" value="TGS"/>
</dbReference>
<dbReference type="InterPro" id="IPR002912">
    <property type="entry name" value="ACT_dom"/>
</dbReference>
<dbReference type="PANTHER" id="PTHR21262">
    <property type="entry name" value="GUANOSINE-3',5'-BIS DIPHOSPHATE 3'-PYROPHOSPHOHYDROLASE"/>
    <property type="match status" value="1"/>
</dbReference>
<evidence type="ECO:0000259" key="3">
    <source>
        <dbReference type="PROSITE" id="PS51671"/>
    </source>
</evidence>
<dbReference type="GO" id="GO:0005886">
    <property type="term" value="C:plasma membrane"/>
    <property type="evidence" value="ECO:0007669"/>
    <property type="project" value="TreeGrafter"/>
</dbReference>
<dbReference type="FunFam" id="3.30.460.10:FF:000001">
    <property type="entry name" value="GTP pyrophosphokinase RelA"/>
    <property type="match status" value="1"/>
</dbReference>
<dbReference type="EMBL" id="CAEZUP010000002">
    <property type="protein sequence ID" value="CAB4596499.1"/>
    <property type="molecule type" value="Genomic_DNA"/>
</dbReference>
<dbReference type="Pfam" id="PF13328">
    <property type="entry name" value="HD_4"/>
    <property type="match status" value="1"/>
</dbReference>
<dbReference type="CDD" id="cd00077">
    <property type="entry name" value="HDc"/>
    <property type="match status" value="1"/>
</dbReference>
<dbReference type="GO" id="GO:0015969">
    <property type="term" value="P:guanosine tetraphosphate metabolic process"/>
    <property type="evidence" value="ECO:0007669"/>
    <property type="project" value="InterPro"/>
</dbReference>
<dbReference type="PANTHER" id="PTHR21262:SF31">
    <property type="entry name" value="GTP PYROPHOSPHOKINASE"/>
    <property type="match status" value="1"/>
</dbReference>
<dbReference type="InterPro" id="IPR045600">
    <property type="entry name" value="RelA/SpoT_AH_RIS"/>
</dbReference>
<dbReference type="PROSITE" id="PS51831">
    <property type="entry name" value="HD"/>
    <property type="match status" value="1"/>
</dbReference>